<name>A0AAE9X495_9CAUD</name>
<keyword evidence="2" id="KW-1185">Reference proteome</keyword>
<reference evidence="1" key="1">
    <citation type="submission" date="2022-12" db="EMBL/GenBank/DDBJ databases">
        <authorList>
            <person name="Ely B."/>
        </authorList>
    </citation>
    <scope>NUCLEOTIDE SEQUENCE</scope>
</reference>
<reference evidence="1" key="2">
    <citation type="journal article" date="2024" name="Viruses">
        <title>New Genera and Species of Caulobacter and Brevundimonas Bacteriophages Provide Insights into Phage Genome Evolution.</title>
        <authorList>
            <person name="Ely B."/>
            <person name="Hils M."/>
            <person name="Clarke A."/>
            <person name="Albert M."/>
            <person name="Holness N."/>
            <person name="Lenski J."/>
            <person name="Mohammadi T."/>
        </authorList>
    </citation>
    <scope>NUCLEOTIDE SEQUENCE</scope>
</reference>
<proteinExistence type="predicted"/>
<dbReference type="Proteomes" id="UP001219750">
    <property type="component" value="Segment"/>
</dbReference>
<gene>
    <name evidence="1" type="primary">DCM_gp003</name>
</gene>
<accession>A0AAE9X495</accession>
<sequence length="72" mass="7929">MACRPGDISHWPTAHRVAYLAMRRAREAGDLAAYAKWKGTVYALGYGCSIHRIHRLNAMVRVQASLSGLSTS</sequence>
<protein>
    <submittedName>
        <fullName evidence="1">Uncharacterized protein</fullName>
    </submittedName>
</protein>
<evidence type="ECO:0000313" key="1">
    <source>
        <dbReference type="EMBL" id="WCA46198.1"/>
    </source>
</evidence>
<dbReference type="EMBL" id="OQ137559">
    <property type="protein sequence ID" value="WCA46198.1"/>
    <property type="molecule type" value="Genomic_DNA"/>
</dbReference>
<evidence type="ECO:0000313" key="2">
    <source>
        <dbReference type="Proteomes" id="UP001219750"/>
    </source>
</evidence>
<organism evidence="1 2">
    <name type="scientific">Caulobacter phage DCM</name>
    <dbReference type="NCBI Taxonomy" id="3020391"/>
    <lineage>
        <taxon>Viruses</taxon>
        <taxon>Duplodnaviria</taxon>
        <taxon>Heunggongvirae</taxon>
        <taxon>Uroviricota</taxon>
        <taxon>Caudoviricetes</taxon>
        <taxon>Autographivirales</taxon>
        <taxon>Autonotataviridae</taxon>
        <taxon>Dcimvirus</taxon>
        <taxon>Dcimvirus DCM</taxon>
    </lineage>
</organism>